<dbReference type="SUPFAM" id="SSF55469">
    <property type="entry name" value="FMN-dependent nitroreductase-like"/>
    <property type="match status" value="1"/>
</dbReference>
<evidence type="ECO:0000256" key="1">
    <source>
        <dbReference type="SAM" id="MobiDB-lite"/>
    </source>
</evidence>
<dbReference type="InterPro" id="IPR030965">
    <property type="entry name" value="SagB-rel_DH_2"/>
</dbReference>
<gene>
    <name evidence="3" type="ORF">GIY21_11945</name>
    <name evidence="4" type="ORF">GIY22_12775</name>
</gene>
<dbReference type="RefSeq" id="WP_153751632.1">
    <property type="nucleotide sequence ID" value="NZ_WJPM01000010.1"/>
</dbReference>
<dbReference type="InterPro" id="IPR000415">
    <property type="entry name" value="Nitroreductase-like"/>
</dbReference>
<dbReference type="InterPro" id="IPR029479">
    <property type="entry name" value="Nitroreductase"/>
</dbReference>
<dbReference type="EMBL" id="WJPM01000010">
    <property type="protein sequence ID" value="MRH75494.1"/>
    <property type="molecule type" value="Genomic_DNA"/>
</dbReference>
<dbReference type="Proteomes" id="UP000437931">
    <property type="component" value="Unassembled WGS sequence"/>
</dbReference>
<feature type="region of interest" description="Disordered" evidence="1">
    <location>
        <begin position="147"/>
        <end position="166"/>
    </location>
</feature>
<dbReference type="CDD" id="cd02142">
    <property type="entry name" value="McbC_SagB-like_oxidoreductase"/>
    <property type="match status" value="1"/>
</dbReference>
<reference evidence="4" key="2">
    <citation type="journal article" date="2020" name="Plant Dis.">
        <title>A Grain Rot of Rice in Iran Caused by a Xanthomonas Strain Closely Related to X. sacchari.</title>
        <authorList>
            <person name="Mirghasempour S.A."/>
            <person name="Huang S."/>
            <person name="Studholme D.J."/>
            <person name="Brady C.L."/>
        </authorList>
    </citation>
    <scope>NUCLEOTIDE SEQUENCE</scope>
    <source>
        <strain evidence="4">SAM114</strain>
    </source>
</reference>
<evidence type="ECO:0000313" key="5">
    <source>
        <dbReference type="Proteomes" id="UP000437931"/>
    </source>
</evidence>
<proteinExistence type="predicted"/>
<dbReference type="NCBIfam" id="TIGR04511">
    <property type="entry name" value="SagB_rel_DH_2"/>
    <property type="match status" value="1"/>
</dbReference>
<dbReference type="Pfam" id="PF00881">
    <property type="entry name" value="Nitroreductase"/>
    <property type="match status" value="1"/>
</dbReference>
<dbReference type="EMBL" id="WJPN01000009">
    <property type="protein sequence ID" value="MRH01001.1"/>
    <property type="molecule type" value="Genomic_DNA"/>
</dbReference>
<name>A0A6N7QD76_9XANT</name>
<organism evidence="3 6">
    <name type="scientific">Xanthomonas sontii</name>
    <dbReference type="NCBI Taxonomy" id="2650745"/>
    <lineage>
        <taxon>Bacteria</taxon>
        <taxon>Pseudomonadati</taxon>
        <taxon>Pseudomonadota</taxon>
        <taxon>Gammaproteobacteria</taxon>
        <taxon>Lysobacterales</taxon>
        <taxon>Lysobacteraceae</taxon>
        <taxon>Xanthomonas</taxon>
    </lineage>
</organism>
<dbReference type="PANTHER" id="PTHR43745">
    <property type="entry name" value="NITROREDUCTASE MJ1384-RELATED"/>
    <property type="match status" value="1"/>
</dbReference>
<dbReference type="InterPro" id="IPR020051">
    <property type="entry name" value="SagB-type_dehydrogenase"/>
</dbReference>
<accession>A0A6N7QD76</accession>
<evidence type="ECO:0000313" key="4">
    <source>
        <dbReference type="EMBL" id="MRH75494.1"/>
    </source>
</evidence>
<evidence type="ECO:0000313" key="6">
    <source>
        <dbReference type="Proteomes" id="UP000439314"/>
    </source>
</evidence>
<dbReference type="Proteomes" id="UP000439314">
    <property type="component" value="Unassembled WGS sequence"/>
</dbReference>
<dbReference type="NCBIfam" id="TIGR03605">
    <property type="entry name" value="antibiot_sagB"/>
    <property type="match status" value="1"/>
</dbReference>
<dbReference type="InterPro" id="IPR052544">
    <property type="entry name" value="Bacteriocin_Proc_Enz"/>
</dbReference>
<evidence type="ECO:0000259" key="2">
    <source>
        <dbReference type="Pfam" id="PF00881"/>
    </source>
</evidence>
<feature type="domain" description="Nitroreductase" evidence="2">
    <location>
        <begin position="180"/>
        <end position="369"/>
    </location>
</feature>
<sequence length="390" mass="43441">MKIRRCAILFFESREKADFSLESILQGGDGLVRSQSWLAYAAHLDAEVDVSDSEMALLGTISPHQWMTSEQTKSHPRALLLGLLQKGLLIGDGRKYLVHRQRDESLRSMHWWPAAALMQRLGRWGGLDSAAAMETGGMATAADLREKMGPPPSESHALTEPSNRVPLARQPGSEFDALLARRATCRNFDQTRPVPVGLLSHMLQRVLMAHAVVRVADDARFLKKNVPSGGGLHPTEAYLIVQNVDEVAPGIYHYHAVDHALEPMTIDHASLSELARQALAGQHWFSDAPVMLVLTTRFARSFWKYRRHAKAYRATILDIGHISQTLYLSATELGMGAFVTSAINEMDIETLLRLDPMEEGVMAICGFGWRADQMQTSEFDPLDKVWIPKP</sequence>
<dbReference type="GO" id="GO:0016491">
    <property type="term" value="F:oxidoreductase activity"/>
    <property type="evidence" value="ECO:0007669"/>
    <property type="project" value="InterPro"/>
</dbReference>
<protein>
    <submittedName>
        <fullName evidence="3 4">Peptide maturation dehydrogenase</fullName>
    </submittedName>
</protein>
<reference evidence="5 6" key="1">
    <citation type="submission" date="2019-11" db="EMBL/GenBank/DDBJ databases">
        <title>First report of rice panicle blight caused by Xanthomonas sp. in Iran.</title>
        <authorList>
            <person name="Mirghasempour S.A."/>
            <person name="Huang S."/>
            <person name="Brady C.L."/>
            <person name="Studholme D.J."/>
        </authorList>
    </citation>
    <scope>NUCLEOTIDE SEQUENCE [LARGE SCALE GENOMIC DNA]</scope>
    <source>
        <strain evidence="3 6">ASD011</strain>
        <strain evidence="5">SAM114</strain>
    </source>
</reference>
<dbReference type="AlphaFoldDB" id="A0A6N7QD76"/>
<dbReference type="Gene3D" id="3.40.109.10">
    <property type="entry name" value="NADH Oxidase"/>
    <property type="match status" value="1"/>
</dbReference>
<dbReference type="PANTHER" id="PTHR43745:SF2">
    <property type="entry name" value="NITROREDUCTASE MJ1384-RELATED"/>
    <property type="match status" value="1"/>
</dbReference>
<evidence type="ECO:0000313" key="3">
    <source>
        <dbReference type="EMBL" id="MRH01001.1"/>
    </source>
</evidence>
<comment type="caution">
    <text evidence="3">The sequence shown here is derived from an EMBL/GenBank/DDBJ whole genome shotgun (WGS) entry which is preliminary data.</text>
</comment>
<keyword evidence="5" id="KW-1185">Reference proteome</keyword>